<dbReference type="InterPro" id="IPR006816">
    <property type="entry name" value="ELMO_dom"/>
</dbReference>
<dbReference type="SUPFAM" id="SSF52540">
    <property type="entry name" value="P-loop containing nucleoside triphosphate hydrolases"/>
    <property type="match status" value="1"/>
</dbReference>
<accession>A0AA35XII8</accession>
<gene>
    <name evidence="4" type="ORF">GBAR_LOCUS28897</name>
</gene>
<sequence>MSARRDSIGTSPLELAAEVAYIVATSPPPADQELGGDDEDEFQFSFSETKLRKTLQQEEVPEAAGAEKEAEKSPGWTGERGQLAVEETDSAAIVPRGNSETSNDHGTPRRRSSDAGSPPGVGESQKTIVIYGPTNYANRQLINRLVQSNPSIFTSVVPHTSRLQRQNEINGVDFHFVDRKKMSAEIKKGNFVECVKISASPKLKPKRLSSLREPSDINGSSSASTSGDAAANPWKKEVQVPSPLLTPKSSRVRSKSSGKSSELYGTSREAVHKARLQGKPCAVLNVTCKGAQQLRKAGCDGVYILLDVGGEGTDSTDDDGEGQQPDHHITAESIDQAFLDLQRLAFQAVSDLPLSPRTKVDVTRDEWESLPTVEMDQQFSEATSPVTKTRLLTFTDLLVHYQRERIGAKPTKTKKTTTSLSKGLRAEYDLVLSLSSIPLSDTDTLHIEALQTIYQKLMGSSLNCRRYGPHWQDIGFQGVDPGESVKAVGFFGIMQLVSFLEYCPSLATEIFSYSTEGTYKFPFAVVSINLTEAALKALRDGHLTKLCNKQEQVIVALNDYHAGLFYRFYRQWRSQSTPSQIPPVIRDVASYARKHPKAVISDVVSYLWSGKDEHELAPVRKISHSLSNPFTPFPKLEQETPSPTTPSS</sequence>
<dbReference type="InterPro" id="IPR008144">
    <property type="entry name" value="Guanylate_kin-like_dom"/>
</dbReference>
<feature type="compositionally biased region" description="Basic and acidic residues" evidence="1">
    <location>
        <begin position="102"/>
        <end position="113"/>
    </location>
</feature>
<dbReference type="AlphaFoldDB" id="A0AA35XII8"/>
<dbReference type="Proteomes" id="UP001174909">
    <property type="component" value="Unassembled WGS sequence"/>
</dbReference>
<evidence type="ECO:0000313" key="5">
    <source>
        <dbReference type="Proteomes" id="UP001174909"/>
    </source>
</evidence>
<evidence type="ECO:0000259" key="2">
    <source>
        <dbReference type="PROSITE" id="PS50052"/>
    </source>
</evidence>
<dbReference type="EMBL" id="CASHTH010004040">
    <property type="protein sequence ID" value="CAI8052810.1"/>
    <property type="molecule type" value="Genomic_DNA"/>
</dbReference>
<organism evidence="4 5">
    <name type="scientific">Geodia barretti</name>
    <name type="common">Barrett's horny sponge</name>
    <dbReference type="NCBI Taxonomy" id="519541"/>
    <lineage>
        <taxon>Eukaryota</taxon>
        <taxon>Metazoa</taxon>
        <taxon>Porifera</taxon>
        <taxon>Demospongiae</taxon>
        <taxon>Heteroscleromorpha</taxon>
        <taxon>Tetractinellida</taxon>
        <taxon>Astrophorina</taxon>
        <taxon>Geodiidae</taxon>
        <taxon>Geodia</taxon>
    </lineage>
</organism>
<dbReference type="InterPro" id="IPR027417">
    <property type="entry name" value="P-loop_NTPase"/>
</dbReference>
<reference evidence="4" key="1">
    <citation type="submission" date="2023-03" db="EMBL/GenBank/DDBJ databases">
        <authorList>
            <person name="Steffen K."/>
            <person name="Cardenas P."/>
        </authorList>
    </citation>
    <scope>NUCLEOTIDE SEQUENCE</scope>
</reference>
<comment type="caution">
    <text evidence="4">The sequence shown here is derived from an EMBL/GenBank/DDBJ whole genome shotgun (WGS) entry which is preliminary data.</text>
</comment>
<dbReference type="Pfam" id="PF00625">
    <property type="entry name" value="Guanylate_kin"/>
    <property type="match status" value="1"/>
</dbReference>
<proteinExistence type="predicted"/>
<dbReference type="PANTHER" id="PTHR12771:SF2">
    <property type="entry name" value="ELMO DOMAIN-CONTAINING PROTEIN 3"/>
    <property type="match status" value="1"/>
</dbReference>
<name>A0AA35XII8_GEOBA</name>
<evidence type="ECO:0000256" key="1">
    <source>
        <dbReference type="SAM" id="MobiDB-lite"/>
    </source>
</evidence>
<dbReference type="Pfam" id="PF04727">
    <property type="entry name" value="ELMO_CED12"/>
    <property type="match status" value="1"/>
</dbReference>
<dbReference type="PANTHER" id="PTHR12771">
    <property type="entry name" value="ENGULFMENT AND CELL MOTILITY"/>
    <property type="match status" value="1"/>
</dbReference>
<dbReference type="InterPro" id="IPR050868">
    <property type="entry name" value="ELMO_domain-containing"/>
</dbReference>
<dbReference type="InterPro" id="IPR008145">
    <property type="entry name" value="GK/Ca_channel_bsu"/>
</dbReference>
<dbReference type="Gene3D" id="3.40.50.300">
    <property type="entry name" value="P-loop containing nucleotide triphosphate hydrolases"/>
    <property type="match status" value="1"/>
</dbReference>
<feature type="region of interest" description="Disordered" evidence="1">
    <location>
        <begin position="24"/>
        <end position="125"/>
    </location>
</feature>
<evidence type="ECO:0000313" key="4">
    <source>
        <dbReference type="EMBL" id="CAI8052810.1"/>
    </source>
</evidence>
<feature type="compositionally biased region" description="Low complexity" evidence="1">
    <location>
        <begin position="216"/>
        <end position="232"/>
    </location>
</feature>
<dbReference type="SMART" id="SM00072">
    <property type="entry name" value="GuKc"/>
    <property type="match status" value="1"/>
</dbReference>
<dbReference type="PROSITE" id="PS50052">
    <property type="entry name" value="GUANYLATE_KINASE_2"/>
    <property type="match status" value="1"/>
</dbReference>
<dbReference type="PROSITE" id="PS51335">
    <property type="entry name" value="ELMO"/>
    <property type="match status" value="1"/>
</dbReference>
<feature type="region of interest" description="Disordered" evidence="1">
    <location>
        <begin position="203"/>
        <end position="266"/>
    </location>
</feature>
<feature type="domain" description="ELMO" evidence="3">
    <location>
        <begin position="445"/>
        <end position="599"/>
    </location>
</feature>
<evidence type="ECO:0000259" key="3">
    <source>
        <dbReference type="PROSITE" id="PS51335"/>
    </source>
</evidence>
<protein>
    <submittedName>
        <fullName evidence="4">ELMO domain-containing protein 3</fullName>
    </submittedName>
</protein>
<keyword evidence="5" id="KW-1185">Reference proteome</keyword>
<feature type="domain" description="Guanylate kinase-like" evidence="2">
    <location>
        <begin position="125"/>
        <end position="306"/>
    </location>
</feature>